<dbReference type="AlphaFoldDB" id="A0A6G4QV67"/>
<reference evidence="1" key="1">
    <citation type="submission" date="2020-02" db="EMBL/GenBank/DDBJ databases">
        <authorList>
            <person name="Gao J."/>
            <person name="Sun J."/>
        </authorList>
    </citation>
    <scope>NUCLEOTIDE SEQUENCE</scope>
    <source>
        <strain evidence="1">602-2</strain>
    </source>
</reference>
<name>A0A6G4QV67_9CAUL</name>
<evidence type="ECO:0000313" key="1">
    <source>
        <dbReference type="EMBL" id="NGM49441.1"/>
    </source>
</evidence>
<dbReference type="EMBL" id="JAAKGT010000002">
    <property type="protein sequence ID" value="NGM49441.1"/>
    <property type="molecule type" value="Genomic_DNA"/>
</dbReference>
<accession>A0A6G4QV67</accession>
<proteinExistence type="predicted"/>
<protein>
    <submittedName>
        <fullName evidence="1">Uncharacterized protein</fullName>
    </submittedName>
</protein>
<gene>
    <name evidence="1" type="ORF">G5B46_07475</name>
</gene>
<sequence>MSTDPEHRNAAWTAALAAVAADEGLPRLAEIGWRFLGEAGEREQAMAGLHGRYGADPVLPIFQRDGDLLVLLAPRLGSPEARPVLEIHAFATPEWTRTGAWRDVDLWILHRLEIETPPPHDPVADLDDLLDRLGGFDDIPIGYASADDIMDWSVDLQLSPATLLDRLFARMVEGFHRGTLDYDYCDALANALHFPVLDLVGMDSFAWKTFLAFDDGEWSRPGDTEDPVEKYTRPAVAALFAQLQARSAETA</sequence>
<dbReference type="RefSeq" id="WP_165257372.1">
    <property type="nucleotide sequence ID" value="NZ_JAAKGT010000002.1"/>
</dbReference>
<organism evidence="1">
    <name type="scientific">Caulobacter sp. 602-2</name>
    <dbReference type="NCBI Taxonomy" id="2710887"/>
    <lineage>
        <taxon>Bacteria</taxon>
        <taxon>Pseudomonadati</taxon>
        <taxon>Pseudomonadota</taxon>
        <taxon>Alphaproteobacteria</taxon>
        <taxon>Caulobacterales</taxon>
        <taxon>Caulobacteraceae</taxon>
        <taxon>Caulobacter</taxon>
    </lineage>
</organism>
<comment type="caution">
    <text evidence="1">The sequence shown here is derived from an EMBL/GenBank/DDBJ whole genome shotgun (WGS) entry which is preliminary data.</text>
</comment>